<dbReference type="PROSITE" id="PS00088">
    <property type="entry name" value="SOD_MN"/>
    <property type="match status" value="1"/>
</dbReference>
<dbReference type="Pfam" id="PF02777">
    <property type="entry name" value="Sod_Fe_C"/>
    <property type="match status" value="1"/>
</dbReference>
<feature type="binding site" evidence="12">
    <location>
        <position position="204"/>
    </location>
    <ligand>
        <name>Mn(2+)</name>
        <dbReference type="ChEBI" id="CHEBI:29035"/>
    </ligand>
</feature>
<dbReference type="InterPro" id="IPR019832">
    <property type="entry name" value="Mn/Fe_SOD_C"/>
</dbReference>
<keyword evidence="8 13" id="KW-0560">Oxidoreductase</keyword>
<evidence type="ECO:0000256" key="7">
    <source>
        <dbReference type="ARBA" id="ARBA00022946"/>
    </source>
</evidence>
<comment type="catalytic activity">
    <reaction evidence="11 13">
        <text>2 superoxide + 2 H(+) = H2O2 + O2</text>
        <dbReference type="Rhea" id="RHEA:20696"/>
        <dbReference type="ChEBI" id="CHEBI:15378"/>
        <dbReference type="ChEBI" id="CHEBI:15379"/>
        <dbReference type="ChEBI" id="CHEBI:16240"/>
        <dbReference type="ChEBI" id="CHEBI:18421"/>
        <dbReference type="EC" id="1.15.1.1"/>
    </reaction>
</comment>
<feature type="domain" description="Manganese/iron superoxide dismutase N-terminal" evidence="15">
    <location>
        <begin position="41"/>
        <end position="122"/>
    </location>
</feature>
<sequence>MMRGTLTLKLSSFLLFSLSPVPSVCASEQQPFEFCGMSAPQYTLPPLPYAYDALEPHISAQIMELHHSKHHQTYITNLNGLLRTQAEAVSTLDITSQVSIQQGIKFNAGGHINHSLFWQNLAPASSNEAKSSAAPQLIKQIKATWGDEDRFKEAFNTALLGIQGSGWGWLVKTEVGKEQRLSIVTTKDQDPVVGKGETPIFGVDMWEHAYYLQYQNGKAAYVKNIWNVINWKTAEERYLGSRADAFSVLKASI</sequence>
<dbReference type="InterPro" id="IPR036324">
    <property type="entry name" value="Mn/Fe_SOD_N_sf"/>
</dbReference>
<dbReference type="GO" id="GO:0005759">
    <property type="term" value="C:mitochondrial matrix"/>
    <property type="evidence" value="ECO:0007669"/>
    <property type="project" value="UniProtKB-SubCell"/>
</dbReference>
<dbReference type="Gene3D" id="3.55.40.20">
    <property type="entry name" value="Iron/manganese superoxide dismutase, C-terminal domain"/>
    <property type="match status" value="1"/>
</dbReference>
<name>A0A8H5Z794_COCSA</name>
<comment type="similarity">
    <text evidence="4 13">Belongs to the iron/manganese superoxide dismutase family.</text>
</comment>
<dbReference type="PIRSF" id="PIRSF000349">
    <property type="entry name" value="SODismutase"/>
    <property type="match status" value="1"/>
</dbReference>
<keyword evidence="9" id="KW-0496">Mitochondrion</keyword>
<dbReference type="EMBL" id="WNKQ01000030">
    <property type="protein sequence ID" value="KAF5844116.1"/>
    <property type="molecule type" value="Genomic_DNA"/>
</dbReference>
<dbReference type="GO" id="GO:0004784">
    <property type="term" value="F:superoxide dismutase activity"/>
    <property type="evidence" value="ECO:0007669"/>
    <property type="project" value="UniProtKB-EC"/>
</dbReference>
<dbReference type="GO" id="GO:0030145">
    <property type="term" value="F:manganese ion binding"/>
    <property type="evidence" value="ECO:0007669"/>
    <property type="project" value="TreeGrafter"/>
</dbReference>
<dbReference type="PRINTS" id="PR01703">
    <property type="entry name" value="MNSODISMTASE"/>
</dbReference>
<dbReference type="AlphaFoldDB" id="A0A8H5Z794"/>
<dbReference type="InterPro" id="IPR019831">
    <property type="entry name" value="Mn/Fe_SOD_N"/>
</dbReference>
<comment type="subcellular location">
    <subcellularLocation>
        <location evidence="3">Mitochondrion matrix</location>
    </subcellularLocation>
</comment>
<evidence type="ECO:0000256" key="6">
    <source>
        <dbReference type="ARBA" id="ARBA00022723"/>
    </source>
</evidence>
<accession>A0A8H5Z794</accession>
<keyword evidence="7" id="KW-0809">Transit peptide</keyword>
<evidence type="ECO:0000256" key="4">
    <source>
        <dbReference type="ARBA" id="ARBA00008714"/>
    </source>
</evidence>
<dbReference type="FunFam" id="3.55.40.20:FF:000004">
    <property type="entry name" value="Superoxide dismutase [Fe]"/>
    <property type="match status" value="1"/>
</dbReference>
<evidence type="ECO:0000313" key="18">
    <source>
        <dbReference type="Proteomes" id="UP000624244"/>
    </source>
</evidence>
<evidence type="ECO:0000256" key="13">
    <source>
        <dbReference type="RuleBase" id="RU000414"/>
    </source>
</evidence>
<dbReference type="InterPro" id="IPR036314">
    <property type="entry name" value="SOD_C_sf"/>
</dbReference>
<feature type="binding site" evidence="12">
    <location>
        <position position="66"/>
    </location>
    <ligand>
        <name>Mn(2+)</name>
        <dbReference type="ChEBI" id="CHEBI:29035"/>
    </ligand>
</feature>
<dbReference type="SUPFAM" id="SSF46609">
    <property type="entry name" value="Fe,Mn superoxide dismutase (SOD), N-terminal domain"/>
    <property type="match status" value="1"/>
</dbReference>
<dbReference type="InterPro" id="IPR019833">
    <property type="entry name" value="Mn/Fe_SOD_BS"/>
</dbReference>
<comment type="subunit">
    <text evidence="5">Homotetramer.</text>
</comment>
<dbReference type="FunFam" id="1.10.287.990:FF:000001">
    <property type="entry name" value="Superoxide dismutase"/>
    <property type="match status" value="1"/>
</dbReference>
<evidence type="ECO:0000256" key="2">
    <source>
        <dbReference type="ARBA" id="ARBA00002170"/>
    </source>
</evidence>
<evidence type="ECO:0000256" key="1">
    <source>
        <dbReference type="ARBA" id="ARBA00001936"/>
    </source>
</evidence>
<comment type="function">
    <text evidence="2">Destroys superoxide anion radicals which are normally produced within the cells and which are toxic to biological systems.</text>
</comment>
<dbReference type="PANTHER" id="PTHR11404">
    <property type="entry name" value="SUPEROXIDE DISMUTASE 2"/>
    <property type="match status" value="1"/>
</dbReference>
<evidence type="ECO:0000256" key="9">
    <source>
        <dbReference type="ARBA" id="ARBA00023128"/>
    </source>
</evidence>
<gene>
    <name evidence="17" type="ORF">GGP41_010163</name>
</gene>
<evidence type="ECO:0000313" key="17">
    <source>
        <dbReference type="EMBL" id="KAF5844116.1"/>
    </source>
</evidence>
<dbReference type="InterPro" id="IPR001189">
    <property type="entry name" value="Mn/Fe_SOD"/>
</dbReference>
<evidence type="ECO:0000259" key="16">
    <source>
        <dbReference type="Pfam" id="PF02777"/>
    </source>
</evidence>
<evidence type="ECO:0000256" key="12">
    <source>
        <dbReference type="PIRSR" id="PIRSR000349-1"/>
    </source>
</evidence>
<organism evidence="17 18">
    <name type="scientific">Cochliobolus sativus</name>
    <name type="common">Common root rot and spot blotch fungus</name>
    <name type="synonym">Bipolaris sorokiniana</name>
    <dbReference type="NCBI Taxonomy" id="45130"/>
    <lineage>
        <taxon>Eukaryota</taxon>
        <taxon>Fungi</taxon>
        <taxon>Dikarya</taxon>
        <taxon>Ascomycota</taxon>
        <taxon>Pezizomycotina</taxon>
        <taxon>Dothideomycetes</taxon>
        <taxon>Pleosporomycetidae</taxon>
        <taxon>Pleosporales</taxon>
        <taxon>Pleosporineae</taxon>
        <taxon>Pleosporaceae</taxon>
        <taxon>Bipolaris</taxon>
    </lineage>
</organism>
<feature type="binding site" evidence="12">
    <location>
        <position position="114"/>
    </location>
    <ligand>
        <name>Mn(2+)</name>
        <dbReference type="ChEBI" id="CHEBI:29035"/>
    </ligand>
</feature>
<protein>
    <recommendedName>
        <fullName evidence="13">Superoxide dismutase</fullName>
        <ecNumber evidence="13">1.15.1.1</ecNumber>
    </recommendedName>
</protein>
<keyword evidence="14" id="KW-0732">Signal</keyword>
<evidence type="ECO:0000256" key="10">
    <source>
        <dbReference type="ARBA" id="ARBA00023211"/>
    </source>
</evidence>
<keyword evidence="6 12" id="KW-0479">Metal-binding</keyword>
<evidence type="ECO:0000256" key="11">
    <source>
        <dbReference type="ARBA" id="ARBA00049204"/>
    </source>
</evidence>
<keyword evidence="10" id="KW-0464">Manganese</keyword>
<dbReference type="EC" id="1.15.1.1" evidence="13"/>
<evidence type="ECO:0000256" key="5">
    <source>
        <dbReference type="ARBA" id="ARBA00011881"/>
    </source>
</evidence>
<dbReference type="PANTHER" id="PTHR11404:SF29">
    <property type="entry name" value="SUPEROXIDE DISMUTASE"/>
    <property type="match status" value="1"/>
</dbReference>
<comment type="cofactor">
    <cofactor evidence="1">
        <name>Mn(2+)</name>
        <dbReference type="ChEBI" id="CHEBI:29035"/>
    </cofactor>
</comment>
<proteinExistence type="inferred from homology"/>
<feature type="domain" description="Manganese/iron superoxide dismutase C-terminal" evidence="16">
    <location>
        <begin position="136"/>
        <end position="237"/>
    </location>
</feature>
<evidence type="ECO:0000256" key="14">
    <source>
        <dbReference type="SAM" id="SignalP"/>
    </source>
</evidence>
<comment type="function">
    <text evidence="13">Destroys radicals which are normally produced within the cells and which are toxic to biological systems.</text>
</comment>
<dbReference type="InterPro" id="IPR050265">
    <property type="entry name" value="Fe/Mn_Superoxide_Dismutase"/>
</dbReference>
<dbReference type="Gene3D" id="1.10.287.990">
    <property type="entry name" value="Fe,Mn superoxide dismutase (SOD) domain"/>
    <property type="match status" value="1"/>
</dbReference>
<dbReference type="SUPFAM" id="SSF54719">
    <property type="entry name" value="Fe,Mn superoxide dismutase (SOD), C-terminal domain"/>
    <property type="match status" value="1"/>
</dbReference>
<feature type="binding site" evidence="12">
    <location>
        <position position="208"/>
    </location>
    <ligand>
        <name>Mn(2+)</name>
        <dbReference type="ChEBI" id="CHEBI:29035"/>
    </ligand>
</feature>
<dbReference type="Pfam" id="PF00081">
    <property type="entry name" value="Sod_Fe_N"/>
    <property type="match status" value="1"/>
</dbReference>
<evidence type="ECO:0000259" key="15">
    <source>
        <dbReference type="Pfam" id="PF00081"/>
    </source>
</evidence>
<reference evidence="17" key="1">
    <citation type="submission" date="2019-11" db="EMBL/GenBank/DDBJ databases">
        <title>Bipolaris sorokiniana Genome sequencing.</title>
        <authorList>
            <person name="Wang H."/>
        </authorList>
    </citation>
    <scope>NUCLEOTIDE SEQUENCE</scope>
</reference>
<comment type="caution">
    <text evidence="17">The sequence shown here is derived from an EMBL/GenBank/DDBJ whole genome shotgun (WGS) entry which is preliminary data.</text>
</comment>
<feature type="signal peptide" evidence="14">
    <location>
        <begin position="1"/>
        <end position="26"/>
    </location>
</feature>
<evidence type="ECO:0000256" key="3">
    <source>
        <dbReference type="ARBA" id="ARBA00004305"/>
    </source>
</evidence>
<evidence type="ECO:0000256" key="8">
    <source>
        <dbReference type="ARBA" id="ARBA00023002"/>
    </source>
</evidence>
<dbReference type="Proteomes" id="UP000624244">
    <property type="component" value="Unassembled WGS sequence"/>
</dbReference>
<feature type="chain" id="PRO_5034107964" description="Superoxide dismutase" evidence="14">
    <location>
        <begin position="27"/>
        <end position="253"/>
    </location>
</feature>